<reference evidence="1 2" key="1">
    <citation type="journal article" date="2018" name="New Phytol.">
        <title>Comparative genomics and transcriptomics depict ericoid mycorrhizal fungi as versatile saprotrophs and plant mutualists.</title>
        <authorList>
            <person name="Martino E."/>
            <person name="Morin E."/>
            <person name="Grelet G.A."/>
            <person name="Kuo A."/>
            <person name="Kohler A."/>
            <person name="Daghino S."/>
            <person name="Barry K.W."/>
            <person name="Cichocki N."/>
            <person name="Clum A."/>
            <person name="Dockter R.B."/>
            <person name="Hainaut M."/>
            <person name="Kuo R.C."/>
            <person name="LaButti K."/>
            <person name="Lindahl B.D."/>
            <person name="Lindquist E.A."/>
            <person name="Lipzen A."/>
            <person name="Khouja H.R."/>
            <person name="Magnuson J."/>
            <person name="Murat C."/>
            <person name="Ohm R.A."/>
            <person name="Singer S.W."/>
            <person name="Spatafora J.W."/>
            <person name="Wang M."/>
            <person name="Veneault-Fourrey C."/>
            <person name="Henrissat B."/>
            <person name="Grigoriev I.V."/>
            <person name="Martin F.M."/>
            <person name="Perotto S."/>
        </authorList>
    </citation>
    <scope>NUCLEOTIDE SEQUENCE [LARGE SCALE GENOMIC DNA]</scope>
    <source>
        <strain evidence="1 2">ATCC 22711</strain>
    </source>
</reference>
<gene>
    <name evidence="1" type="ORF">M430DRAFT_188830</name>
</gene>
<dbReference type="EMBL" id="KZ679018">
    <property type="protein sequence ID" value="PSS08748.1"/>
    <property type="molecule type" value="Genomic_DNA"/>
</dbReference>
<name>A0A2T3AR53_AMORE</name>
<protein>
    <submittedName>
        <fullName evidence="1">Uncharacterized protein</fullName>
    </submittedName>
</protein>
<evidence type="ECO:0000313" key="2">
    <source>
        <dbReference type="Proteomes" id="UP000241818"/>
    </source>
</evidence>
<keyword evidence="2" id="KW-1185">Reference proteome</keyword>
<sequence length="228" mass="25694">MILGSVPCAIDKGNYLRCFQNVATHSASFTAFPPSDRNHLNMELSCPAYILTHIRTAAPSFDRVLPHEAALQLPVTPHTRHLLNANSIFGRRRESVMAMLEPIGPRHVRVSGLRLVCLHSLRAARSGSRRRCCCGLWMPIFSRNGKAKDSLFDADMFAWAFGGGNNDLYVVSWIRYVLSSAQFLQPRHVEILELPTLALVYLALTSFSKRGKGAQHRRIRYNNSLRLH</sequence>
<dbReference type="GeneID" id="36572052"/>
<dbReference type="AlphaFoldDB" id="A0A2T3AR53"/>
<evidence type="ECO:0000313" key="1">
    <source>
        <dbReference type="EMBL" id="PSS08748.1"/>
    </source>
</evidence>
<accession>A0A2T3AR53</accession>
<dbReference type="Proteomes" id="UP000241818">
    <property type="component" value="Unassembled WGS sequence"/>
</dbReference>
<dbReference type="RefSeq" id="XP_024717146.1">
    <property type="nucleotide sequence ID" value="XM_024863971.1"/>
</dbReference>
<organism evidence="1 2">
    <name type="scientific">Amorphotheca resinae ATCC 22711</name>
    <dbReference type="NCBI Taxonomy" id="857342"/>
    <lineage>
        <taxon>Eukaryota</taxon>
        <taxon>Fungi</taxon>
        <taxon>Dikarya</taxon>
        <taxon>Ascomycota</taxon>
        <taxon>Pezizomycotina</taxon>
        <taxon>Leotiomycetes</taxon>
        <taxon>Helotiales</taxon>
        <taxon>Amorphothecaceae</taxon>
        <taxon>Amorphotheca</taxon>
    </lineage>
</organism>
<dbReference type="InParanoid" id="A0A2T3AR53"/>
<proteinExistence type="predicted"/>